<evidence type="ECO:0000313" key="2">
    <source>
        <dbReference type="EMBL" id="RRT77445.1"/>
    </source>
</evidence>
<evidence type="ECO:0000313" key="3">
    <source>
        <dbReference type="Proteomes" id="UP000287651"/>
    </source>
</evidence>
<reference evidence="2 3" key="1">
    <citation type="journal article" date="2014" name="Agronomy (Basel)">
        <title>A Draft Genome Sequence for Ensete ventricosum, the Drought-Tolerant Tree Against Hunger.</title>
        <authorList>
            <person name="Harrison J."/>
            <person name="Moore K.A."/>
            <person name="Paszkiewicz K."/>
            <person name="Jones T."/>
            <person name="Grant M."/>
            <person name="Ambacheew D."/>
            <person name="Muzemil S."/>
            <person name="Studholme D.J."/>
        </authorList>
    </citation>
    <scope>NUCLEOTIDE SEQUENCE [LARGE SCALE GENOMIC DNA]</scope>
</reference>
<proteinExistence type="predicted"/>
<accession>A0A427AMG8</accession>
<gene>
    <name evidence="2" type="ORF">B296_00011311</name>
</gene>
<dbReference type="AlphaFoldDB" id="A0A427AMG8"/>
<evidence type="ECO:0000256" key="1">
    <source>
        <dbReference type="SAM" id="MobiDB-lite"/>
    </source>
</evidence>
<organism evidence="2 3">
    <name type="scientific">Ensete ventricosum</name>
    <name type="common">Abyssinian banana</name>
    <name type="synonym">Musa ensete</name>
    <dbReference type="NCBI Taxonomy" id="4639"/>
    <lineage>
        <taxon>Eukaryota</taxon>
        <taxon>Viridiplantae</taxon>
        <taxon>Streptophyta</taxon>
        <taxon>Embryophyta</taxon>
        <taxon>Tracheophyta</taxon>
        <taxon>Spermatophyta</taxon>
        <taxon>Magnoliopsida</taxon>
        <taxon>Liliopsida</taxon>
        <taxon>Zingiberales</taxon>
        <taxon>Musaceae</taxon>
        <taxon>Ensete</taxon>
    </lineage>
</organism>
<dbReference type="Proteomes" id="UP000287651">
    <property type="component" value="Unassembled WGS sequence"/>
</dbReference>
<feature type="region of interest" description="Disordered" evidence="1">
    <location>
        <begin position="1"/>
        <end position="28"/>
    </location>
</feature>
<protein>
    <submittedName>
        <fullName evidence="2">Uncharacterized protein</fullName>
    </submittedName>
</protein>
<sequence>MSDNNLREPHDNRAGAIRNRYKSDTPKALGGLSQTLAARRGVATYGQVSYKGDYSWPGPLQERLPMARLLAGVVSCAKAPVGAVAYGQTASMSDLLRLRAPAYRLPAGRSALAHRGDTY</sequence>
<comment type="caution">
    <text evidence="2">The sequence shown here is derived from an EMBL/GenBank/DDBJ whole genome shotgun (WGS) entry which is preliminary data.</text>
</comment>
<dbReference type="EMBL" id="AMZH03001930">
    <property type="protein sequence ID" value="RRT77445.1"/>
    <property type="molecule type" value="Genomic_DNA"/>
</dbReference>
<feature type="compositionally biased region" description="Basic and acidic residues" evidence="1">
    <location>
        <begin position="1"/>
        <end position="13"/>
    </location>
</feature>
<name>A0A427AMG8_ENSVE</name>